<evidence type="ECO:0008006" key="3">
    <source>
        <dbReference type="Google" id="ProtNLM"/>
    </source>
</evidence>
<proteinExistence type="predicted"/>
<name>A0A0S4IY31_BODSA</name>
<reference evidence="2" key="1">
    <citation type="submission" date="2015-09" db="EMBL/GenBank/DDBJ databases">
        <authorList>
            <consortium name="Pathogen Informatics"/>
        </authorList>
    </citation>
    <scope>NUCLEOTIDE SEQUENCE [LARGE SCALE GENOMIC DNA]</scope>
    <source>
        <strain evidence="2">Lake Konstanz</strain>
    </source>
</reference>
<sequence length="360" mass="40365">FTNDGKTEQALWMKDLATTLAAGSAVPVQRATTQQPLPMTVMGVEEAVSAARQVVELPAPRAKRASYTYTQKIQALRDLAGSSCSLISQRTGIPITTLKTWRAQAKAIRDAIARGWGRFHREPEPRTYKNLYEHLYKMFVATREVLLVVNCAVVCMWADKFSQDFRGLGEQSKKDIICRWRKYYGITRRRRTHTAQLLPTDVEARMKGFFAMLRGHKGVHVIVCGDETFLLTEATGDHTYAIKGSKSVAIRNFCEKKGCTVMLSSAAYKDVDGVWGQKTIPPMVIWKATPGATVAKNVRKEQKYGYKHPYVAEVSENGWMDASNDDVIEIDDEVDPVKVHEVSDDEDDSDVTCLFDCLSV</sequence>
<dbReference type="AlphaFoldDB" id="A0A0S4IY31"/>
<dbReference type="OrthoDB" id="2162928at2759"/>
<keyword evidence="2" id="KW-1185">Reference proteome</keyword>
<accession>A0A0S4IY31</accession>
<organism evidence="1 2">
    <name type="scientific">Bodo saltans</name>
    <name type="common">Flagellated protozoan</name>
    <dbReference type="NCBI Taxonomy" id="75058"/>
    <lineage>
        <taxon>Eukaryota</taxon>
        <taxon>Discoba</taxon>
        <taxon>Euglenozoa</taxon>
        <taxon>Kinetoplastea</taxon>
        <taxon>Metakinetoplastina</taxon>
        <taxon>Eubodonida</taxon>
        <taxon>Bodonidae</taxon>
        <taxon>Bodo</taxon>
    </lineage>
</organism>
<evidence type="ECO:0000313" key="2">
    <source>
        <dbReference type="Proteomes" id="UP000051952"/>
    </source>
</evidence>
<gene>
    <name evidence="1" type="ORF">BSAL_74810</name>
</gene>
<dbReference type="Proteomes" id="UP000051952">
    <property type="component" value="Unassembled WGS sequence"/>
</dbReference>
<protein>
    <recommendedName>
        <fullName evidence="3">DDE-1 domain-containing protein</fullName>
    </recommendedName>
</protein>
<dbReference type="VEuPathDB" id="TriTrypDB:BSAL_74810"/>
<evidence type="ECO:0000313" key="1">
    <source>
        <dbReference type="EMBL" id="CUG13153.1"/>
    </source>
</evidence>
<feature type="non-terminal residue" evidence="1">
    <location>
        <position position="1"/>
    </location>
</feature>
<dbReference type="EMBL" id="CYKH01000668">
    <property type="protein sequence ID" value="CUG13153.1"/>
    <property type="molecule type" value="Genomic_DNA"/>
</dbReference>